<dbReference type="InterPro" id="IPR028896">
    <property type="entry name" value="GcvT/YgfZ/DmdA"/>
</dbReference>
<feature type="domain" description="GCVT N-terminal" evidence="3">
    <location>
        <begin position="152"/>
        <end position="435"/>
    </location>
</feature>
<reference evidence="5 6" key="1">
    <citation type="submission" date="2022-12" db="EMBL/GenBank/DDBJ databases">
        <title>Chromosome-level genome of Tegillarca granosa.</title>
        <authorList>
            <person name="Kim J."/>
        </authorList>
    </citation>
    <scope>NUCLEOTIDE SEQUENCE [LARGE SCALE GENOMIC DNA]</scope>
    <source>
        <strain evidence="5">Teg-2019</strain>
        <tissue evidence="5">Adductor muscle</tissue>
    </source>
</reference>
<dbReference type="InterPro" id="IPR013977">
    <property type="entry name" value="GcvT_C"/>
</dbReference>
<dbReference type="SUPFAM" id="SSF51905">
    <property type="entry name" value="FAD/NAD(P)-binding domain"/>
    <property type="match status" value="1"/>
</dbReference>
<dbReference type="InterPro" id="IPR027266">
    <property type="entry name" value="TrmE/GcvT-like"/>
</dbReference>
<dbReference type="PANTHER" id="PTHR43757:SF15">
    <property type="entry name" value="PYRUVATE DEHYDROGENASE PHOSPHATASE REGULATORY SUBUNIT, MITOCHONDRIAL-LIKE"/>
    <property type="match status" value="1"/>
</dbReference>
<dbReference type="Gene3D" id="3.30.9.10">
    <property type="entry name" value="D-Amino Acid Oxidase, subunit A, domain 2"/>
    <property type="match status" value="2"/>
</dbReference>
<comment type="caution">
    <text evidence="5">The sequence shown here is derived from an EMBL/GenBank/DDBJ whole genome shotgun (WGS) entry which is preliminary data.</text>
</comment>
<dbReference type="PANTHER" id="PTHR43757">
    <property type="entry name" value="AMINOMETHYLTRANSFERASE"/>
    <property type="match status" value="1"/>
</dbReference>
<proteinExistence type="inferred from homology"/>
<dbReference type="Gene3D" id="2.40.30.110">
    <property type="entry name" value="Aminomethyltransferase beta-barrel domains"/>
    <property type="match status" value="1"/>
</dbReference>
<dbReference type="InterPro" id="IPR029043">
    <property type="entry name" value="GcvT/YgfZ_C"/>
</dbReference>
<accession>A0ABQ9EGD8</accession>
<protein>
    <recommendedName>
        <fullName evidence="7">Pyruvate dehydrogenase phosphatase regulatory subunit, mitochondrial</fullName>
    </recommendedName>
</protein>
<name>A0ABQ9EGD8_TEGGR</name>
<dbReference type="EMBL" id="JARBDR010000917">
    <property type="protein sequence ID" value="KAJ8303481.1"/>
    <property type="molecule type" value="Genomic_DNA"/>
</dbReference>
<dbReference type="Pfam" id="PF01266">
    <property type="entry name" value="DAO"/>
    <property type="match status" value="1"/>
</dbReference>
<dbReference type="InterPro" id="IPR006222">
    <property type="entry name" value="GCVT_N"/>
</dbReference>
<keyword evidence="6" id="KW-1185">Reference proteome</keyword>
<evidence type="ECO:0008006" key="7">
    <source>
        <dbReference type="Google" id="ProtNLM"/>
    </source>
</evidence>
<organism evidence="5 6">
    <name type="scientific">Tegillarca granosa</name>
    <name type="common">Malaysian cockle</name>
    <name type="synonym">Anadara granosa</name>
    <dbReference type="NCBI Taxonomy" id="220873"/>
    <lineage>
        <taxon>Eukaryota</taxon>
        <taxon>Metazoa</taxon>
        <taxon>Spiralia</taxon>
        <taxon>Lophotrochozoa</taxon>
        <taxon>Mollusca</taxon>
        <taxon>Bivalvia</taxon>
        <taxon>Autobranchia</taxon>
        <taxon>Pteriomorphia</taxon>
        <taxon>Arcoida</taxon>
        <taxon>Arcoidea</taxon>
        <taxon>Arcidae</taxon>
        <taxon>Tegillarca</taxon>
    </lineage>
</organism>
<dbReference type="Proteomes" id="UP001217089">
    <property type="component" value="Unassembled WGS sequence"/>
</dbReference>
<dbReference type="InterPro" id="IPR006076">
    <property type="entry name" value="FAD-dep_OxRdtase"/>
</dbReference>
<evidence type="ECO:0000313" key="6">
    <source>
        <dbReference type="Proteomes" id="UP001217089"/>
    </source>
</evidence>
<gene>
    <name evidence="5" type="ORF">KUTeg_019877</name>
</gene>
<dbReference type="Pfam" id="PF08669">
    <property type="entry name" value="GCV_T_C"/>
    <property type="match status" value="1"/>
</dbReference>
<feature type="domain" description="FAD dependent oxidoreductase" evidence="2">
    <location>
        <begin position="4"/>
        <end position="137"/>
    </location>
</feature>
<evidence type="ECO:0000259" key="4">
    <source>
        <dbReference type="Pfam" id="PF08669"/>
    </source>
</evidence>
<evidence type="ECO:0000259" key="2">
    <source>
        <dbReference type="Pfam" id="PF01266"/>
    </source>
</evidence>
<feature type="domain" description="Aminomethyltransferase C-terminal" evidence="4">
    <location>
        <begin position="466"/>
        <end position="545"/>
    </location>
</feature>
<evidence type="ECO:0000256" key="1">
    <source>
        <dbReference type="ARBA" id="ARBA00008609"/>
    </source>
</evidence>
<evidence type="ECO:0000259" key="3">
    <source>
        <dbReference type="Pfam" id="PF01571"/>
    </source>
</evidence>
<dbReference type="Pfam" id="PF01571">
    <property type="entry name" value="GCV_T"/>
    <property type="match status" value="1"/>
</dbReference>
<sequence length="572" mass="65363">MVYTKLAKQKGVKFMEGVQVQKILTKNGAVNSVETSAGTINCEYFVNCGGLWSREIGKRSVPKVRVPLHANEHFYIVTKEIEGMDKMMPVIRDFDGRIYLREWGGEILLDPILHRMPVMEKAEIRTLLNGPESFTPDANWILGESAEGKGNYRTLEEEGAVFGETNAYERPVWFTSSSSDHEEVVKTQGSFRKPAWFESVKEEYWACKERVCIIDMSSFSKLEIKSHGDEALNFLQYMCSNDIDQDIFSIIHTGMQNETGGYENDCTIVPMHRNHFFMISPTSQQTRSFSWLRKHLPQDGSVTIRDVTSAYSGINVIGPHAYQLLSDLTDRSMTLNDFKPMTCDVIDVGYASGIRAMRLTHAGEDGFVLYIPSEYTLHVYDMLMKAGKDYGISNAGYYALRMLRIEKFFAFWGQDLTTDTTPLECGREFRVKFDKGDFIGREALLKEKEEGINQRFVQFFLNDFDVDADVWPWGGEPVYRNGKFAGIVSSSGYGFTLDRMICLGFVRDYGENDERITHKNMHEFILDKNAKYEIAIAGRMFPAEVRLFTPKRAYTSSQPVFIPVPSKDHQRT</sequence>
<evidence type="ECO:0000313" key="5">
    <source>
        <dbReference type="EMBL" id="KAJ8303481.1"/>
    </source>
</evidence>
<dbReference type="Gene3D" id="3.30.70.1400">
    <property type="entry name" value="Aminomethyltransferase beta-barrel domains"/>
    <property type="match status" value="1"/>
</dbReference>
<dbReference type="Gene3D" id="3.30.1360.120">
    <property type="entry name" value="Probable tRNA modification gtpase trme, domain 1"/>
    <property type="match status" value="1"/>
</dbReference>
<dbReference type="InterPro" id="IPR036188">
    <property type="entry name" value="FAD/NAD-bd_sf"/>
</dbReference>
<comment type="similarity">
    <text evidence="1">Belongs to the GcvT family.</text>
</comment>
<dbReference type="SUPFAM" id="SSF101790">
    <property type="entry name" value="Aminomethyltransferase beta-barrel domain"/>
    <property type="match status" value="1"/>
</dbReference>
<dbReference type="Gene3D" id="3.50.50.60">
    <property type="entry name" value="FAD/NAD(P)-binding domain"/>
    <property type="match status" value="2"/>
</dbReference>
<dbReference type="SUPFAM" id="SSF103025">
    <property type="entry name" value="Folate-binding domain"/>
    <property type="match status" value="1"/>
</dbReference>